<evidence type="ECO:0000313" key="1">
    <source>
        <dbReference type="Proteomes" id="UP000095286"/>
    </source>
</evidence>
<accession>A0AC35U5B9</accession>
<dbReference type="Proteomes" id="UP000095286">
    <property type="component" value="Unplaced"/>
</dbReference>
<proteinExistence type="predicted"/>
<reference evidence="2" key="1">
    <citation type="submission" date="2016-11" db="UniProtKB">
        <authorList>
            <consortium name="WormBaseParasite"/>
        </authorList>
    </citation>
    <scope>IDENTIFICATION</scope>
    <source>
        <strain evidence="2">KR3021</strain>
    </source>
</reference>
<sequence length="1224" mass="141145">MIHPNSNSKPKEHFIFVRLLHSGFESLGIFISKYYCWCAIISFLITLTCILHVISTSRTAIPYGYTPSNARSRDEIQVFEQFFNQEGRGVTIFIMIIAKDNKTMIRKEYLEETVDLLDVLENNITFENPTQLSHKPFSQFCIGFCEINQPVRQFYNGFQILWKESENGEQTKDLRVNLTYPMTEMFGRKFTIGQNFFGVRLKSNLNESDSTNIEFTKMIILQIRAEKHSSWSLKDIESYEIKISKYLVDNFTSDRINAMAVSQAYMQSEMTATGLEMEPFLIAGFILMCLFTVITTYISSTIARQFTLYKILLSITACIVPLMSTATTFSLIVLFGAPFSPILAITPFLILAIGVDDCFLMIHAQQRFVKIKRKKLNSDYLRAEDVCECIAFVCVETGPSILLSAFTNILAFCVGSITSPPEIQLFCLGNALAIFIDTIYQVTLYAAILAFVCVQEFNCADETCVDNFMNKFTQKLGIVSLQIDLNPHKFFLPGSQMLDAHYYKNEYIVPNMTPVMVFVNKPGNLSDPENAKQLYNIVEAFEHLPSAIGKDSTRFFLRDFEEYNLAMGEDPERINENDLDEFLKWPEYTFWKGFVKLNKTNDTTKLNAFFFSTGYHGEHLKKLNERALLLESWRNLSDFYKSNFDVTVYNDDAPVLDLIEVIPSVTWQSAVVTFMSMGFVVFWFLYDKKAIAIASTSIFFICLGVVGGLNWWGVDLDPIMMAIIIMTIGFSVDMPSHVAFHYHKISLEHPSFSSKQISEYTIHAVAFPIIQAGFSTIACVISLLWVKLYMGEVFVKSMTLCVILSLLQGLLIIPIMYWLLDEKISMCGKRIRPVQDIFKMSNANIENTIASPIATNKKDDIDPDYTIDVDKETDILDSDSCSDSNDIAGLESDLDYISESVTLDPRYKDLLENEEIVKRYGEDGREIYDDEEWINDLEAVKVTDRFGFVHKDGNIIETSELEKEKKTELSREWKWIDMIKEYDKSSKIPKKWRDRIWKGIPNKFRFQVWPKILNVDKYKKTSPYTYAQILERALVTCTDIKQIDLDINRTYRDHIAFKKRYDLKQKCLFNVLTAYAIYNTEVGYCQGMSQIAALFLMYMNEEDVFWCLHSLLVDPKWGMHGFFIPGFPSLMRYMDHFNKLVETNIKSLHKHIESEGIPTVYLTKWWFGCFLDRVPFNMALRLWDVFLLEGTGILVATGFTILKMHKSKFLFICVGLYLNSRNIE</sequence>
<dbReference type="WBParaSite" id="RSKR_0000783300.1">
    <property type="protein sequence ID" value="RSKR_0000783300.1"/>
    <property type="gene ID" value="RSKR_0000783300"/>
</dbReference>
<organism evidence="1 2">
    <name type="scientific">Rhabditophanes sp. KR3021</name>
    <dbReference type="NCBI Taxonomy" id="114890"/>
    <lineage>
        <taxon>Eukaryota</taxon>
        <taxon>Metazoa</taxon>
        <taxon>Ecdysozoa</taxon>
        <taxon>Nematoda</taxon>
        <taxon>Chromadorea</taxon>
        <taxon>Rhabditida</taxon>
        <taxon>Tylenchina</taxon>
        <taxon>Panagrolaimomorpha</taxon>
        <taxon>Strongyloidoidea</taxon>
        <taxon>Alloionematidae</taxon>
        <taxon>Rhabditophanes</taxon>
    </lineage>
</organism>
<evidence type="ECO:0000313" key="2">
    <source>
        <dbReference type="WBParaSite" id="RSKR_0000783300.1"/>
    </source>
</evidence>
<name>A0AC35U5B9_9BILA</name>
<protein>
    <submittedName>
        <fullName evidence="2">SSD domain-containing protein</fullName>
    </submittedName>
</protein>